<feature type="domain" description="NAD-dependent epimerase/dehydratase" evidence="1">
    <location>
        <begin position="37"/>
        <end position="261"/>
    </location>
</feature>
<gene>
    <name evidence="2" type="ORF">SAMN05421790_10136</name>
</gene>
<dbReference type="GO" id="GO:0005737">
    <property type="term" value="C:cytoplasm"/>
    <property type="evidence" value="ECO:0007669"/>
    <property type="project" value="TreeGrafter"/>
</dbReference>
<dbReference type="EMBL" id="FTOD01000001">
    <property type="protein sequence ID" value="SIS37657.1"/>
    <property type="molecule type" value="Genomic_DNA"/>
</dbReference>
<dbReference type="GO" id="GO:0004029">
    <property type="term" value="F:aldehyde dehydrogenase (NAD+) activity"/>
    <property type="evidence" value="ECO:0007669"/>
    <property type="project" value="TreeGrafter"/>
</dbReference>
<dbReference type="PANTHER" id="PTHR48079">
    <property type="entry name" value="PROTEIN YEEZ"/>
    <property type="match status" value="1"/>
</dbReference>
<dbReference type="Pfam" id="PF01370">
    <property type="entry name" value="Epimerase"/>
    <property type="match status" value="1"/>
</dbReference>
<dbReference type="InterPro" id="IPR001509">
    <property type="entry name" value="Epimerase_deHydtase"/>
</dbReference>
<dbReference type="PANTHER" id="PTHR48079:SF6">
    <property type="entry name" value="NAD(P)-BINDING DOMAIN-CONTAINING PROTEIN-RELATED"/>
    <property type="match status" value="1"/>
</dbReference>
<accession>A0A1N7IKQ3</accession>
<evidence type="ECO:0000259" key="1">
    <source>
        <dbReference type="Pfam" id="PF01370"/>
    </source>
</evidence>
<evidence type="ECO:0000313" key="3">
    <source>
        <dbReference type="Proteomes" id="UP000186795"/>
    </source>
</evidence>
<dbReference type="SUPFAM" id="SSF51735">
    <property type="entry name" value="NAD(P)-binding Rossmann-fold domains"/>
    <property type="match status" value="1"/>
</dbReference>
<dbReference type="InterPro" id="IPR051783">
    <property type="entry name" value="NAD(P)-dependent_oxidoreduct"/>
</dbReference>
<dbReference type="AlphaFoldDB" id="A0A1N7IKQ3"/>
<sequence length="359" mass="39592">MKRSPTEETRSGFLPGFGEVFVGYQRKTRIGVYIMRVLVTGGTGFLGRNLVQPLLERGDEVTILYRREGKRERLPEEIRREVRFLKGDVLEPDSLTGCTRGMEWVFHTAGTVAWGRALRKSMGDSHVQGTKNIVAEVIRGDVNRLIQTSSAAAVGFSETGEPVDETFPFNGDRLNNGYAMAKRQAERIVLEETEAGRLPGVVVNPSIILGEGRPGFVREVAQGKLRFAPAGGVNLCDVADVVEGHLAAAERGRIGERYLLGGANLSLAEAFQMIADAAGANRRIGTLPRWAATGVAVAGEMYGYLKKKEAPLAWDLVRLMKGAAYYDSSKAERELGYRWRPLEKTITDSVKWLREHGRL</sequence>
<name>A0A1N7IKQ3_9BACL</name>
<proteinExistence type="predicted"/>
<keyword evidence="3" id="KW-1185">Reference proteome</keyword>
<organism evidence="2 3">
    <name type="scientific">Kroppenstedtia eburnea</name>
    <dbReference type="NCBI Taxonomy" id="714067"/>
    <lineage>
        <taxon>Bacteria</taxon>
        <taxon>Bacillati</taxon>
        <taxon>Bacillota</taxon>
        <taxon>Bacilli</taxon>
        <taxon>Bacillales</taxon>
        <taxon>Thermoactinomycetaceae</taxon>
        <taxon>Kroppenstedtia</taxon>
    </lineage>
</organism>
<dbReference type="InterPro" id="IPR036291">
    <property type="entry name" value="NAD(P)-bd_dom_sf"/>
</dbReference>
<reference evidence="3" key="1">
    <citation type="submission" date="2017-01" db="EMBL/GenBank/DDBJ databases">
        <authorList>
            <person name="Varghese N."/>
            <person name="Submissions S."/>
        </authorList>
    </citation>
    <scope>NUCLEOTIDE SEQUENCE [LARGE SCALE GENOMIC DNA]</scope>
    <source>
        <strain evidence="3">DSM 45196</strain>
    </source>
</reference>
<dbReference type="Proteomes" id="UP000186795">
    <property type="component" value="Unassembled WGS sequence"/>
</dbReference>
<evidence type="ECO:0000313" key="2">
    <source>
        <dbReference type="EMBL" id="SIS37657.1"/>
    </source>
</evidence>
<protein>
    <submittedName>
        <fullName evidence="2">Dihydroflavonol-4-reductase</fullName>
    </submittedName>
</protein>
<dbReference type="Gene3D" id="3.40.50.720">
    <property type="entry name" value="NAD(P)-binding Rossmann-like Domain"/>
    <property type="match status" value="1"/>
</dbReference>